<dbReference type="AlphaFoldDB" id="A0A3N4AD14"/>
<name>A0A3N4AD14_9MICC</name>
<keyword evidence="3" id="KW-1185">Reference proteome</keyword>
<evidence type="ECO:0000256" key="1">
    <source>
        <dbReference type="SAM" id="Phobius"/>
    </source>
</evidence>
<dbReference type="Proteomes" id="UP000270616">
    <property type="component" value="Unassembled WGS sequence"/>
</dbReference>
<proteinExistence type="predicted"/>
<dbReference type="OrthoDB" id="509049at2"/>
<gene>
    <name evidence="2" type="ORF">EDL96_05475</name>
</gene>
<accession>A0A3N4AD14</accession>
<keyword evidence="1" id="KW-0472">Membrane</keyword>
<keyword evidence="1 2" id="KW-0812">Transmembrane</keyword>
<comment type="caution">
    <text evidence="2">The sequence shown here is derived from an EMBL/GenBank/DDBJ whole genome shotgun (WGS) entry which is preliminary data.</text>
</comment>
<reference evidence="2 3" key="1">
    <citation type="submission" date="2018-10" db="EMBL/GenBank/DDBJ databases">
        <title>Kocuria sp. M5W7-7, whole genome shotgun sequence.</title>
        <authorList>
            <person name="Tuo L."/>
        </authorList>
    </citation>
    <scope>NUCLEOTIDE SEQUENCE [LARGE SCALE GENOMIC DNA]</scope>
    <source>
        <strain evidence="2 3">M5W7-7</strain>
    </source>
</reference>
<sequence>MTGRREIFGSYRPGDTWLHRLPPWAKTVSVVVLFVVLFLPLERSVLPRDQESWHQAAGWGKPLVCLLVVMALGMTAGIRWRSWWETVRPALPVFLLLALYHLLMGTGARGAGVLLTVVAAMIATRVLLETTPQAVLLDGVVRFLSPLRLLGVDPARVGLALQIMMRSVPFLMGVTSDVREAAAARGVRAGPVRLATPVVVAAVAHAQRTGEALVARGLE</sequence>
<feature type="transmembrane region" description="Helical" evidence="1">
    <location>
        <begin position="62"/>
        <end position="80"/>
    </location>
</feature>
<dbReference type="RefSeq" id="WP_123824789.1">
    <property type="nucleotide sequence ID" value="NZ_RKMF01000005.1"/>
</dbReference>
<feature type="transmembrane region" description="Helical" evidence="1">
    <location>
        <begin position="23"/>
        <end position="41"/>
    </location>
</feature>
<evidence type="ECO:0000313" key="3">
    <source>
        <dbReference type="Proteomes" id="UP000270616"/>
    </source>
</evidence>
<dbReference type="EMBL" id="RKMF01000005">
    <property type="protein sequence ID" value="ROZ63794.1"/>
    <property type="molecule type" value="Genomic_DNA"/>
</dbReference>
<evidence type="ECO:0000313" key="2">
    <source>
        <dbReference type="EMBL" id="ROZ63794.1"/>
    </source>
</evidence>
<organism evidence="2 3">
    <name type="scientific">Kocuria soli</name>
    <dbReference type="NCBI Taxonomy" id="2485125"/>
    <lineage>
        <taxon>Bacteria</taxon>
        <taxon>Bacillati</taxon>
        <taxon>Actinomycetota</taxon>
        <taxon>Actinomycetes</taxon>
        <taxon>Micrococcales</taxon>
        <taxon>Micrococcaceae</taxon>
        <taxon>Kocuria</taxon>
    </lineage>
</organism>
<keyword evidence="1" id="KW-1133">Transmembrane helix</keyword>
<protein>
    <submittedName>
        <fullName evidence="2">Energy-coupling factor transporter transmembrane protein EcfT</fullName>
    </submittedName>
</protein>
<feature type="transmembrane region" description="Helical" evidence="1">
    <location>
        <begin position="86"/>
        <end position="103"/>
    </location>
</feature>